<dbReference type="SUPFAM" id="SSF50475">
    <property type="entry name" value="FMN-binding split barrel"/>
    <property type="match status" value="1"/>
</dbReference>
<dbReference type="Proteomes" id="UP000199288">
    <property type="component" value="Unassembled WGS sequence"/>
</dbReference>
<dbReference type="InterPro" id="IPR024624">
    <property type="entry name" value="Pyridox_Oxase_Alr4036_FMN-bd"/>
</dbReference>
<sequence length="170" mass="18872">MRPDQDTKGTTPSASDVWDLLAPATQDRTGFTAGFLATVDPDEQPRVRAVILRDADPSAATVSFATDVRSAKIRDIQLRPAVELALYDPDCMLQLRLSGTADIVADPEICAKRWADLAPHTRERFEQIENFAWVAISVTSCDWLDLAAEPPRRFRMTVAPGQHETREIVP</sequence>
<dbReference type="InterPro" id="IPR012349">
    <property type="entry name" value="Split_barrel_FMN-bd"/>
</dbReference>
<evidence type="ECO:0000313" key="3">
    <source>
        <dbReference type="Proteomes" id="UP000199288"/>
    </source>
</evidence>
<feature type="domain" description="Pyridoxamine 5'-phosphate oxidase Alr4036 family FMN-binding" evidence="1">
    <location>
        <begin position="28"/>
        <end position="104"/>
    </location>
</feature>
<dbReference type="GO" id="GO:0010181">
    <property type="term" value="F:FMN binding"/>
    <property type="evidence" value="ECO:0007669"/>
    <property type="project" value="InterPro"/>
</dbReference>
<dbReference type="EMBL" id="FNQV01000016">
    <property type="protein sequence ID" value="SEA70172.1"/>
    <property type="molecule type" value="Genomic_DNA"/>
</dbReference>
<accession>A0A1H4DD37</accession>
<proteinExistence type="predicted"/>
<evidence type="ECO:0000313" key="2">
    <source>
        <dbReference type="EMBL" id="SEA70172.1"/>
    </source>
</evidence>
<protein>
    <submittedName>
        <fullName evidence="2">Pyridoxamine 5'-phosphate oxidase</fullName>
    </submittedName>
</protein>
<dbReference type="OrthoDB" id="5120525at2"/>
<name>A0A1H4DD37_9ACTO</name>
<dbReference type="Pfam" id="PF12766">
    <property type="entry name" value="Pyridox_oxase_2"/>
    <property type="match status" value="1"/>
</dbReference>
<dbReference type="AlphaFoldDB" id="A0A1H4DD37"/>
<organism evidence="2 3">
    <name type="scientific">Bowdeniella nasicola</name>
    <dbReference type="NCBI Taxonomy" id="208480"/>
    <lineage>
        <taxon>Bacteria</taxon>
        <taxon>Bacillati</taxon>
        <taxon>Actinomycetota</taxon>
        <taxon>Actinomycetes</taxon>
        <taxon>Actinomycetales</taxon>
        <taxon>Actinomycetaceae</taxon>
        <taxon>Bowdeniella</taxon>
    </lineage>
</organism>
<keyword evidence="3" id="KW-1185">Reference proteome</keyword>
<gene>
    <name evidence="2" type="ORF">SAMN02910418_02194</name>
</gene>
<evidence type="ECO:0000259" key="1">
    <source>
        <dbReference type="Pfam" id="PF12766"/>
    </source>
</evidence>
<reference evidence="3" key="1">
    <citation type="submission" date="2016-10" db="EMBL/GenBank/DDBJ databases">
        <authorList>
            <person name="Varghese N."/>
            <person name="Submissions S."/>
        </authorList>
    </citation>
    <scope>NUCLEOTIDE SEQUENCE [LARGE SCALE GENOMIC DNA]</scope>
    <source>
        <strain evidence="3">KPR-1</strain>
    </source>
</reference>
<dbReference type="Gene3D" id="2.30.110.10">
    <property type="entry name" value="Electron Transport, Fmn-binding Protein, Chain A"/>
    <property type="match status" value="1"/>
</dbReference>